<dbReference type="OrthoDB" id="3748241at2"/>
<dbReference type="RefSeq" id="WP_010307958.1">
    <property type="nucleotide sequence ID" value="NZ_CP061007.1"/>
</dbReference>
<name>A0A2N3XT67_SACSN</name>
<keyword evidence="2" id="KW-1185">Reference proteome</keyword>
<sequence>MSTRTNRWTATRRLRTLLHGDGGMSTAEYAVGTVAAVAFASLLYSVVTGDSIKDALAGLIARGLEGGGV</sequence>
<dbReference type="AlphaFoldDB" id="A0A2N3XT67"/>
<reference evidence="1" key="1">
    <citation type="submission" date="2017-12" db="EMBL/GenBank/DDBJ databases">
        <title>Sequencing the genomes of 1000 Actinobacteria strains.</title>
        <authorList>
            <person name="Klenk H.-P."/>
        </authorList>
    </citation>
    <scope>NUCLEOTIDE SEQUENCE [LARGE SCALE GENOMIC DNA]</scope>
    <source>
        <strain evidence="1">DSM 44228</strain>
    </source>
</reference>
<evidence type="ECO:0000313" key="1">
    <source>
        <dbReference type="EMBL" id="PKW13811.1"/>
    </source>
</evidence>
<proteinExistence type="predicted"/>
<gene>
    <name evidence="1" type="ORF">A8926_1372</name>
</gene>
<dbReference type="Proteomes" id="UP000233786">
    <property type="component" value="Unassembled WGS sequence"/>
</dbReference>
<evidence type="ECO:0000313" key="2">
    <source>
        <dbReference type="Proteomes" id="UP000233786"/>
    </source>
</evidence>
<dbReference type="STRING" id="994479.GCA_000194155_04088"/>
<organism evidence="1 2">
    <name type="scientific">Saccharopolyspora spinosa</name>
    <dbReference type="NCBI Taxonomy" id="60894"/>
    <lineage>
        <taxon>Bacteria</taxon>
        <taxon>Bacillati</taxon>
        <taxon>Actinomycetota</taxon>
        <taxon>Actinomycetes</taxon>
        <taxon>Pseudonocardiales</taxon>
        <taxon>Pseudonocardiaceae</taxon>
        <taxon>Saccharopolyspora</taxon>
    </lineage>
</organism>
<protein>
    <submittedName>
        <fullName evidence="1">Uncharacterized protein DUF4244</fullName>
    </submittedName>
</protein>
<dbReference type="Pfam" id="PF14029">
    <property type="entry name" value="DUF4244"/>
    <property type="match status" value="1"/>
</dbReference>
<comment type="caution">
    <text evidence="1">The sequence shown here is derived from an EMBL/GenBank/DDBJ whole genome shotgun (WGS) entry which is preliminary data.</text>
</comment>
<dbReference type="InterPro" id="IPR025338">
    <property type="entry name" value="DUF4244"/>
</dbReference>
<accession>A0A2N3XT67</accession>
<dbReference type="EMBL" id="PJNB01000001">
    <property type="protein sequence ID" value="PKW13811.1"/>
    <property type="molecule type" value="Genomic_DNA"/>
</dbReference>